<dbReference type="InterPro" id="IPR003245">
    <property type="entry name" value="Phytocyanin_dom"/>
</dbReference>
<dbReference type="KEGG" id="cmos:111451746"/>
<evidence type="ECO:0000256" key="6">
    <source>
        <dbReference type="ARBA" id="ARBA00023157"/>
    </source>
</evidence>
<evidence type="ECO:0000256" key="7">
    <source>
        <dbReference type="ARBA" id="ARBA00023180"/>
    </source>
</evidence>
<gene>
    <name evidence="15" type="primary">LOC111451746</name>
</gene>
<keyword evidence="6" id="KW-1015">Disulfide bond</keyword>
<keyword evidence="5 11" id="KW-0472">Membrane</keyword>
<dbReference type="InterPro" id="IPR008972">
    <property type="entry name" value="Cupredoxin"/>
</dbReference>
<dbReference type="FunFam" id="2.60.40.420:FF:000010">
    <property type="entry name" value="Early nodulin-like protein 1"/>
    <property type="match status" value="1"/>
</dbReference>
<evidence type="ECO:0000256" key="2">
    <source>
        <dbReference type="ARBA" id="ARBA00022475"/>
    </source>
</evidence>
<protein>
    <submittedName>
        <fullName evidence="15">Early nodulin-like protein 1</fullName>
    </submittedName>
</protein>
<evidence type="ECO:0000256" key="3">
    <source>
        <dbReference type="ARBA" id="ARBA00022622"/>
    </source>
</evidence>
<evidence type="ECO:0000313" key="15">
    <source>
        <dbReference type="RefSeq" id="XP_022948052.1"/>
    </source>
</evidence>
<sequence length="195" mass="20881">MAPPTLAGFLALALALLAAMVSSSDAYKFYVGGGDGWVQNPSENFNHWAERNRFQVNDTLYFKYKNGTDSVLVVSKEDYFSCNTKNPVITLKDGESIFKFGHSGPFYFISGDADRCQKGQRLIVVVLALRHKQHLAPSPQAPTPTAQSPENAGSPESGVGFTAPVPAPAKSSAFGRSVSALSLGVVLVSFFVGFV</sequence>
<keyword evidence="8" id="KW-0449">Lipoprotein</keyword>
<dbReference type="PROSITE" id="PS51485">
    <property type="entry name" value="PHYTOCYANIN"/>
    <property type="match status" value="1"/>
</dbReference>
<feature type="region of interest" description="Disordered" evidence="10">
    <location>
        <begin position="135"/>
        <end position="161"/>
    </location>
</feature>
<dbReference type="Pfam" id="PF02298">
    <property type="entry name" value="Cu_bind_like"/>
    <property type="match status" value="1"/>
</dbReference>
<keyword evidence="2" id="KW-1003">Cell membrane</keyword>
<keyword evidence="7" id="KW-0325">Glycoprotein</keyword>
<feature type="transmembrane region" description="Helical" evidence="11">
    <location>
        <begin position="173"/>
        <end position="194"/>
    </location>
</feature>
<dbReference type="Gene3D" id="2.60.40.420">
    <property type="entry name" value="Cupredoxins - blue copper proteins"/>
    <property type="match status" value="1"/>
</dbReference>
<keyword evidence="3" id="KW-0336">GPI-anchor</keyword>
<feature type="domain" description="Phytocyanin" evidence="13">
    <location>
        <begin position="27"/>
        <end position="128"/>
    </location>
</feature>
<dbReference type="AlphaFoldDB" id="A0A6J1G849"/>
<dbReference type="GeneID" id="111451746"/>
<evidence type="ECO:0000256" key="11">
    <source>
        <dbReference type="SAM" id="Phobius"/>
    </source>
</evidence>
<evidence type="ECO:0000256" key="5">
    <source>
        <dbReference type="ARBA" id="ARBA00023136"/>
    </source>
</evidence>
<evidence type="ECO:0000259" key="13">
    <source>
        <dbReference type="PROSITE" id="PS51485"/>
    </source>
</evidence>
<comment type="similarity">
    <text evidence="9">Belongs to the early nodulin-like (ENODL) family.</text>
</comment>
<proteinExistence type="inferred from homology"/>
<dbReference type="SUPFAM" id="SSF49503">
    <property type="entry name" value="Cupredoxins"/>
    <property type="match status" value="1"/>
</dbReference>
<dbReference type="RefSeq" id="XP_022948052.1">
    <property type="nucleotide sequence ID" value="XM_023092284.1"/>
</dbReference>
<dbReference type="GO" id="GO:0005886">
    <property type="term" value="C:plasma membrane"/>
    <property type="evidence" value="ECO:0007669"/>
    <property type="project" value="UniProtKB-SubCell"/>
</dbReference>
<evidence type="ECO:0000256" key="9">
    <source>
        <dbReference type="ARBA" id="ARBA00035011"/>
    </source>
</evidence>
<keyword evidence="4 12" id="KW-0732">Signal</keyword>
<dbReference type="CDD" id="cd11019">
    <property type="entry name" value="OsENODL1_like"/>
    <property type="match status" value="1"/>
</dbReference>
<keyword evidence="14" id="KW-1185">Reference proteome</keyword>
<dbReference type="GO" id="GO:0009055">
    <property type="term" value="F:electron transfer activity"/>
    <property type="evidence" value="ECO:0007669"/>
    <property type="project" value="InterPro"/>
</dbReference>
<feature type="chain" id="PRO_5026741387" evidence="12">
    <location>
        <begin position="27"/>
        <end position="195"/>
    </location>
</feature>
<dbReference type="GO" id="GO:0098552">
    <property type="term" value="C:side of membrane"/>
    <property type="evidence" value="ECO:0007669"/>
    <property type="project" value="UniProtKB-KW"/>
</dbReference>
<evidence type="ECO:0000313" key="14">
    <source>
        <dbReference type="Proteomes" id="UP000504609"/>
    </source>
</evidence>
<evidence type="ECO:0000256" key="8">
    <source>
        <dbReference type="ARBA" id="ARBA00023288"/>
    </source>
</evidence>
<evidence type="ECO:0000256" key="10">
    <source>
        <dbReference type="SAM" id="MobiDB-lite"/>
    </source>
</evidence>
<keyword evidence="11" id="KW-0812">Transmembrane</keyword>
<evidence type="ECO:0000256" key="12">
    <source>
        <dbReference type="SAM" id="SignalP"/>
    </source>
</evidence>
<dbReference type="PANTHER" id="PTHR33021">
    <property type="entry name" value="BLUE COPPER PROTEIN"/>
    <property type="match status" value="1"/>
</dbReference>
<comment type="subcellular location">
    <subcellularLocation>
        <location evidence="1">Cell membrane</location>
        <topology evidence="1">Lipid-anchor</topology>
        <topology evidence="1">GPI-anchor</topology>
    </subcellularLocation>
</comment>
<keyword evidence="11" id="KW-1133">Transmembrane helix</keyword>
<feature type="signal peptide" evidence="12">
    <location>
        <begin position="1"/>
        <end position="26"/>
    </location>
</feature>
<dbReference type="PANTHER" id="PTHR33021:SF509">
    <property type="entry name" value="PHYTOCYANIN DOMAIN-CONTAINING PROTEIN"/>
    <property type="match status" value="1"/>
</dbReference>
<organism evidence="14 15">
    <name type="scientific">Cucurbita moschata</name>
    <name type="common">Winter crookneck squash</name>
    <name type="synonym">Cucurbita pepo var. moschata</name>
    <dbReference type="NCBI Taxonomy" id="3662"/>
    <lineage>
        <taxon>Eukaryota</taxon>
        <taxon>Viridiplantae</taxon>
        <taxon>Streptophyta</taxon>
        <taxon>Embryophyta</taxon>
        <taxon>Tracheophyta</taxon>
        <taxon>Spermatophyta</taxon>
        <taxon>Magnoliopsida</taxon>
        <taxon>eudicotyledons</taxon>
        <taxon>Gunneridae</taxon>
        <taxon>Pentapetalae</taxon>
        <taxon>rosids</taxon>
        <taxon>fabids</taxon>
        <taxon>Cucurbitales</taxon>
        <taxon>Cucurbitaceae</taxon>
        <taxon>Cucurbiteae</taxon>
        <taxon>Cucurbita</taxon>
    </lineage>
</organism>
<accession>A0A6J1G849</accession>
<evidence type="ECO:0000256" key="1">
    <source>
        <dbReference type="ARBA" id="ARBA00004609"/>
    </source>
</evidence>
<dbReference type="Proteomes" id="UP000504609">
    <property type="component" value="Unplaced"/>
</dbReference>
<dbReference type="InterPro" id="IPR039391">
    <property type="entry name" value="Phytocyanin-like"/>
</dbReference>
<name>A0A6J1G849_CUCMO</name>
<dbReference type="InterPro" id="IPR041846">
    <property type="entry name" value="ENL_dom"/>
</dbReference>
<reference evidence="15" key="1">
    <citation type="submission" date="2025-08" db="UniProtKB">
        <authorList>
            <consortium name="RefSeq"/>
        </authorList>
    </citation>
    <scope>IDENTIFICATION</scope>
    <source>
        <tissue evidence="15">Young leaves</tissue>
    </source>
</reference>
<evidence type="ECO:0000256" key="4">
    <source>
        <dbReference type="ARBA" id="ARBA00022729"/>
    </source>
</evidence>